<dbReference type="InterPro" id="IPR041662">
    <property type="entry name" value="SusD-like_2"/>
</dbReference>
<dbReference type="EMBL" id="RJTM01000162">
    <property type="protein sequence ID" value="RNL77364.1"/>
    <property type="molecule type" value="Genomic_DNA"/>
</dbReference>
<protein>
    <submittedName>
        <fullName evidence="2">SusD/RagB family nutrient-binding outer membrane lipoprotein</fullName>
    </submittedName>
</protein>
<feature type="chain" id="PRO_5018311213" evidence="1">
    <location>
        <begin position="22"/>
        <end position="489"/>
    </location>
</feature>
<dbReference type="OrthoDB" id="725917at2"/>
<organism evidence="2 3">
    <name type="scientific">Sinomicrobium pectinilyticum</name>
    <dbReference type="NCBI Taxonomy" id="1084421"/>
    <lineage>
        <taxon>Bacteria</taxon>
        <taxon>Pseudomonadati</taxon>
        <taxon>Bacteroidota</taxon>
        <taxon>Flavobacteriia</taxon>
        <taxon>Flavobacteriales</taxon>
        <taxon>Flavobacteriaceae</taxon>
        <taxon>Sinomicrobium</taxon>
    </lineage>
</organism>
<comment type="caution">
    <text evidence="2">The sequence shown here is derived from an EMBL/GenBank/DDBJ whole genome shotgun (WGS) entry which is preliminary data.</text>
</comment>
<sequence>MKIFKPFALLSLLFLWMSSCTGDFEETNTHPNNLESITAGSVLNPVLYELASRNGVQMRSVGAPLTQMFWVTDDYINSPFLYDFDVNIGGTTWRDYYRWLNNIKEMETAAIRDEMHNYEAIALTLKAYAFSMLTDCFGDVPMEGALQAEEGIWYAEFTPQERIYEIILDDLERANTLYTPDEGMIYVSDILFNNNVDKWRRFTNSLHLRLLLRISGRAETDAFTKMTAMINNPAQYPVFESNEEGAVLHIEGIPPLLSPWDRPQDFGTFRYYSDFFIDNLNNFKDPRLPLYASEAKNQNTGNIGFIGQPVDFESPLPDSIATPSGVRNALATEPLIIPFMSYAEVEFIKAELAQRGYISGAEEHYKKGVTAAIEMWGLEMPVERNQAGEITSTDAYFDNEHTKYDGTLEIIMLQKYYALFFTDYQAWFEHRRTGLPVLGVNSQMRNGGEMPSRLYYPLNEIDRNNENYKKAVERMGGDKINVKVWWDVD</sequence>
<evidence type="ECO:0000313" key="2">
    <source>
        <dbReference type="EMBL" id="RNL77364.1"/>
    </source>
</evidence>
<keyword evidence="2" id="KW-0449">Lipoprotein</keyword>
<dbReference type="Proteomes" id="UP000267469">
    <property type="component" value="Unassembled WGS sequence"/>
</dbReference>
<dbReference type="AlphaFoldDB" id="A0A3N0DNZ0"/>
<dbReference type="InterPro" id="IPR011990">
    <property type="entry name" value="TPR-like_helical_dom_sf"/>
</dbReference>
<dbReference type="RefSeq" id="WP_123218002.1">
    <property type="nucleotide sequence ID" value="NZ_RJTM01000162.1"/>
</dbReference>
<evidence type="ECO:0000313" key="3">
    <source>
        <dbReference type="Proteomes" id="UP000267469"/>
    </source>
</evidence>
<dbReference type="Gene3D" id="1.25.40.390">
    <property type="match status" value="1"/>
</dbReference>
<dbReference type="PROSITE" id="PS51257">
    <property type="entry name" value="PROKAR_LIPOPROTEIN"/>
    <property type="match status" value="1"/>
</dbReference>
<gene>
    <name evidence="2" type="ORF">ED312_21080</name>
</gene>
<accession>A0A3N0DNZ0</accession>
<feature type="signal peptide" evidence="1">
    <location>
        <begin position="1"/>
        <end position="21"/>
    </location>
</feature>
<dbReference type="SUPFAM" id="SSF48452">
    <property type="entry name" value="TPR-like"/>
    <property type="match status" value="1"/>
</dbReference>
<name>A0A3N0DNZ0_SINP1</name>
<dbReference type="Pfam" id="PF12771">
    <property type="entry name" value="SusD-like_2"/>
    <property type="match status" value="1"/>
</dbReference>
<keyword evidence="1" id="KW-0732">Signal</keyword>
<proteinExistence type="predicted"/>
<keyword evidence="3" id="KW-1185">Reference proteome</keyword>
<reference evidence="2 3" key="1">
    <citation type="submission" date="2018-10" db="EMBL/GenBank/DDBJ databases">
        <title>Sinomicrobium pectinilyticum sp. nov., a pectinase-producing bacterium isolated from alkaline and saline soil, and emended description of the genus Sinomicrobium.</title>
        <authorList>
            <person name="Cheng B."/>
            <person name="Li C."/>
            <person name="Lai Q."/>
            <person name="Du M."/>
            <person name="Shao Z."/>
            <person name="Xu P."/>
            <person name="Yang C."/>
        </authorList>
    </citation>
    <scope>NUCLEOTIDE SEQUENCE [LARGE SCALE GENOMIC DNA]</scope>
    <source>
        <strain evidence="2 3">5DNS001</strain>
    </source>
</reference>
<evidence type="ECO:0000256" key="1">
    <source>
        <dbReference type="SAM" id="SignalP"/>
    </source>
</evidence>